<keyword evidence="5" id="KW-0256">Endoplasmic reticulum</keyword>
<dbReference type="InterPro" id="IPR052374">
    <property type="entry name" value="SERAC1"/>
</dbReference>
<dbReference type="Pfam" id="PF05057">
    <property type="entry name" value="DUF676"/>
    <property type="match status" value="1"/>
</dbReference>
<evidence type="ECO:0000313" key="10">
    <source>
        <dbReference type="EMBL" id="KAK0508540.1"/>
    </source>
</evidence>
<dbReference type="Proteomes" id="UP001166286">
    <property type="component" value="Unassembled WGS sequence"/>
</dbReference>
<feature type="domain" description="DUF676" evidence="9">
    <location>
        <begin position="14"/>
        <end position="142"/>
    </location>
</feature>
<dbReference type="Gene3D" id="3.40.50.300">
    <property type="entry name" value="P-loop containing nucleotide triphosphate hydrolases"/>
    <property type="match status" value="1"/>
</dbReference>
<gene>
    <name evidence="10" type="ORF">JMJ35_008816</name>
</gene>
<evidence type="ECO:0000256" key="3">
    <source>
        <dbReference type="ARBA" id="ARBA00004370"/>
    </source>
</evidence>
<organism evidence="10 11">
    <name type="scientific">Cladonia borealis</name>
    <dbReference type="NCBI Taxonomy" id="184061"/>
    <lineage>
        <taxon>Eukaryota</taxon>
        <taxon>Fungi</taxon>
        <taxon>Dikarya</taxon>
        <taxon>Ascomycota</taxon>
        <taxon>Pezizomycotina</taxon>
        <taxon>Lecanoromycetes</taxon>
        <taxon>OSLEUM clade</taxon>
        <taxon>Lecanoromycetidae</taxon>
        <taxon>Lecanorales</taxon>
        <taxon>Lecanorineae</taxon>
        <taxon>Cladoniaceae</taxon>
        <taxon>Cladonia</taxon>
    </lineage>
</organism>
<comment type="subcellular location">
    <subcellularLocation>
        <location evidence="2">Endoplasmic reticulum</location>
    </subcellularLocation>
    <subcellularLocation>
        <location evidence="3">Membrane</location>
    </subcellularLocation>
    <subcellularLocation>
        <location evidence="1">Mitochondrion</location>
    </subcellularLocation>
</comment>
<evidence type="ECO:0000256" key="2">
    <source>
        <dbReference type="ARBA" id="ARBA00004240"/>
    </source>
</evidence>
<evidence type="ECO:0000313" key="11">
    <source>
        <dbReference type="Proteomes" id="UP001166286"/>
    </source>
</evidence>
<proteinExistence type="inferred from homology"/>
<dbReference type="GO" id="GO:0005739">
    <property type="term" value="C:mitochondrion"/>
    <property type="evidence" value="ECO:0007669"/>
    <property type="project" value="UniProtKB-SubCell"/>
</dbReference>
<dbReference type="AlphaFoldDB" id="A0AA39QSW2"/>
<dbReference type="InterPro" id="IPR029058">
    <property type="entry name" value="AB_hydrolase_fold"/>
</dbReference>
<sequence length="641" mass="71533">MEVPAAPVNPDLDIIFVHGLNPKGTEDHARRTWTHEDGTFWPNALLQQSVPTARIIIFAYNSSVLSNASNTPVHSHASSLLNRLLNERRKSEEKHRALIFVAHSLGGLLVKQALIEAMLNPIYKCIKASTYGIVFFATPHSGGNRAGIAKSAAKFCSALTGQTRNSLLQTLTKHSLLNEVSKDQFRPQLNDYEVLTYIETLKMNVKNLRYFPHTSMYIVEPESAKLGSARETPLGLNRNHSNICKFTVDDSTYRESVGPNLLSMAETARKHQVQCNHDVSENHESRSRRPVVHASSIPGAPPSLIGLSGRKHWVNRFPRCEPFIGRDELMNDICEMWNKWDSPLPRRISLSGTGSVGKTQLSRAIVDKLGERPFVIWLGAGSYETFQDDLVAAAIDLQDEFTRPGAGNLSQTINQHHHNRSYRFFYTSDQRLNHLQEMLCAWLRNGRFGDSKVLIILDDVDGLKTSELSDLSNMISSDQVEVIYTTRDPTIADPSSHMQARNFAVAPLQPATADGLLQQLRNPASPGITHRRHNSIALPEEEILFTSKITASLGHLPAAIVNASHFLADNFGPTSPYATQAYLHSTSVGKKHGDRTEKSISLLTYSTPPTLLYGRRVVHTRADRGTKNAARRFCYLEIREK</sequence>
<dbReference type="PANTHER" id="PTHR48182">
    <property type="entry name" value="PROTEIN SERAC1"/>
    <property type="match status" value="1"/>
</dbReference>
<accession>A0AA39QSW2</accession>
<evidence type="ECO:0000259" key="9">
    <source>
        <dbReference type="Pfam" id="PF05057"/>
    </source>
</evidence>
<evidence type="ECO:0000256" key="1">
    <source>
        <dbReference type="ARBA" id="ARBA00004173"/>
    </source>
</evidence>
<evidence type="ECO:0000259" key="8">
    <source>
        <dbReference type="Pfam" id="PF00931"/>
    </source>
</evidence>
<dbReference type="Gene3D" id="3.40.50.1820">
    <property type="entry name" value="alpha/beta hydrolase"/>
    <property type="match status" value="1"/>
</dbReference>
<dbReference type="InterPro" id="IPR027417">
    <property type="entry name" value="P-loop_NTPase"/>
</dbReference>
<dbReference type="GO" id="GO:0005783">
    <property type="term" value="C:endoplasmic reticulum"/>
    <property type="evidence" value="ECO:0007669"/>
    <property type="project" value="UniProtKB-SubCell"/>
</dbReference>
<dbReference type="PANTHER" id="PTHR48182:SF2">
    <property type="entry name" value="PROTEIN SERAC1"/>
    <property type="match status" value="1"/>
</dbReference>
<keyword evidence="11" id="KW-1185">Reference proteome</keyword>
<reference evidence="10" key="1">
    <citation type="submission" date="2023-03" db="EMBL/GenBank/DDBJ databases">
        <title>Complete genome of Cladonia borealis.</title>
        <authorList>
            <person name="Park H."/>
        </authorList>
    </citation>
    <scope>NUCLEOTIDE SEQUENCE</scope>
    <source>
        <strain evidence="10">ANT050790</strain>
    </source>
</reference>
<comment type="caution">
    <text evidence="10">The sequence shown here is derived from an EMBL/GenBank/DDBJ whole genome shotgun (WGS) entry which is preliminary data.</text>
</comment>
<dbReference type="Pfam" id="PF00931">
    <property type="entry name" value="NB-ARC"/>
    <property type="match status" value="1"/>
</dbReference>
<name>A0AA39QSW2_9LECA</name>
<evidence type="ECO:0000256" key="5">
    <source>
        <dbReference type="ARBA" id="ARBA00022824"/>
    </source>
</evidence>
<evidence type="ECO:0008006" key="12">
    <source>
        <dbReference type="Google" id="ProtNLM"/>
    </source>
</evidence>
<keyword evidence="6" id="KW-0496">Mitochondrion</keyword>
<evidence type="ECO:0000256" key="7">
    <source>
        <dbReference type="ARBA" id="ARBA00023136"/>
    </source>
</evidence>
<keyword evidence="7" id="KW-0472">Membrane</keyword>
<evidence type="ECO:0000256" key="6">
    <source>
        <dbReference type="ARBA" id="ARBA00023128"/>
    </source>
</evidence>
<dbReference type="SUPFAM" id="SSF53474">
    <property type="entry name" value="alpha/beta-Hydrolases"/>
    <property type="match status" value="1"/>
</dbReference>
<feature type="domain" description="NB-ARC" evidence="8">
    <location>
        <begin position="341"/>
        <end position="519"/>
    </location>
</feature>
<dbReference type="SUPFAM" id="SSF52540">
    <property type="entry name" value="P-loop containing nucleoside triphosphate hydrolases"/>
    <property type="match status" value="1"/>
</dbReference>
<protein>
    <recommendedName>
        <fullName evidence="12">DUF676 domain-containing protein</fullName>
    </recommendedName>
</protein>
<dbReference type="InterPro" id="IPR002182">
    <property type="entry name" value="NB-ARC"/>
</dbReference>
<dbReference type="InterPro" id="IPR007751">
    <property type="entry name" value="DUF676_lipase-like"/>
</dbReference>
<dbReference type="GO" id="GO:0016020">
    <property type="term" value="C:membrane"/>
    <property type="evidence" value="ECO:0007669"/>
    <property type="project" value="UniProtKB-SubCell"/>
</dbReference>
<dbReference type="EMBL" id="JAFEKC020000020">
    <property type="protein sequence ID" value="KAK0508540.1"/>
    <property type="molecule type" value="Genomic_DNA"/>
</dbReference>
<comment type="similarity">
    <text evidence="4">Belongs to the putative lipase ROG1 family.</text>
</comment>
<dbReference type="GO" id="GO:0043531">
    <property type="term" value="F:ADP binding"/>
    <property type="evidence" value="ECO:0007669"/>
    <property type="project" value="InterPro"/>
</dbReference>
<evidence type="ECO:0000256" key="4">
    <source>
        <dbReference type="ARBA" id="ARBA00007920"/>
    </source>
</evidence>